<dbReference type="GO" id="GO:0004252">
    <property type="term" value="F:serine-type endopeptidase activity"/>
    <property type="evidence" value="ECO:0007669"/>
    <property type="project" value="InterPro"/>
</dbReference>
<dbReference type="PANTHER" id="PTHR43390:SF1">
    <property type="entry name" value="CHLOROPLAST PROCESSING PEPTIDASE"/>
    <property type="match status" value="1"/>
</dbReference>
<feature type="transmembrane region" description="Helical" evidence="7">
    <location>
        <begin position="12"/>
        <end position="31"/>
    </location>
</feature>
<feature type="active site" evidence="6">
    <location>
        <position position="40"/>
    </location>
</feature>
<dbReference type="Pfam" id="PF10502">
    <property type="entry name" value="Peptidase_S26"/>
    <property type="match status" value="1"/>
</dbReference>
<keyword evidence="7" id="KW-0472">Membrane</keyword>
<dbReference type="PROSITE" id="PS00760">
    <property type="entry name" value="SPASE_I_2"/>
    <property type="match status" value="1"/>
</dbReference>
<dbReference type="PROSITE" id="PS00761">
    <property type="entry name" value="SPASE_I_3"/>
    <property type="match status" value="1"/>
</dbReference>
<dbReference type="Gene3D" id="2.10.109.10">
    <property type="entry name" value="Umud Fragment, subunit A"/>
    <property type="match status" value="1"/>
</dbReference>
<dbReference type="FunCoup" id="A0A420WKC4">
    <property type="interactions" value="322"/>
</dbReference>
<dbReference type="Proteomes" id="UP000282211">
    <property type="component" value="Unassembled WGS sequence"/>
</dbReference>
<comment type="similarity">
    <text evidence="2 7">Belongs to the peptidase S26 family.</text>
</comment>
<dbReference type="InterPro" id="IPR036286">
    <property type="entry name" value="LexA/Signal_pep-like_sf"/>
</dbReference>
<evidence type="ECO:0000256" key="7">
    <source>
        <dbReference type="RuleBase" id="RU362042"/>
    </source>
</evidence>
<comment type="caution">
    <text evidence="9">The sequence shown here is derived from an EMBL/GenBank/DDBJ whole genome shotgun (WGS) entry which is preliminary data.</text>
</comment>
<evidence type="ECO:0000256" key="5">
    <source>
        <dbReference type="ARBA" id="ARBA00022801"/>
    </source>
</evidence>
<keyword evidence="10" id="KW-1185">Reference proteome</keyword>
<dbReference type="InterPro" id="IPR019757">
    <property type="entry name" value="Pept_S26A_signal_pept_1_Lys-AS"/>
</dbReference>
<evidence type="ECO:0000313" key="9">
    <source>
        <dbReference type="EMBL" id="RKQ71450.1"/>
    </source>
</evidence>
<keyword evidence="7" id="KW-1133">Transmembrane helix</keyword>
<evidence type="ECO:0000256" key="1">
    <source>
        <dbReference type="ARBA" id="ARBA00000677"/>
    </source>
</evidence>
<comment type="subcellular location">
    <subcellularLocation>
        <location evidence="7">Membrane</location>
        <topology evidence="7">Single-pass type II membrane protein</topology>
    </subcellularLocation>
</comment>
<comment type="catalytic activity">
    <reaction evidence="1 7">
        <text>Cleavage of hydrophobic, N-terminal signal or leader sequences from secreted and periplasmic proteins.</text>
        <dbReference type="EC" id="3.4.21.89"/>
    </reaction>
</comment>
<dbReference type="OrthoDB" id="9815782at2"/>
<dbReference type="InterPro" id="IPR019758">
    <property type="entry name" value="Pept_S26A_signal_pept_1_CS"/>
</dbReference>
<keyword evidence="7" id="KW-0812">Transmembrane</keyword>
<dbReference type="InParanoid" id="A0A420WKC4"/>
<evidence type="ECO:0000259" key="8">
    <source>
        <dbReference type="Pfam" id="PF10502"/>
    </source>
</evidence>
<dbReference type="EC" id="3.4.21.89" evidence="3 7"/>
<dbReference type="InterPro" id="IPR019533">
    <property type="entry name" value="Peptidase_S26"/>
</dbReference>
<reference evidence="9 10" key="1">
    <citation type="submission" date="2018-10" db="EMBL/GenBank/DDBJ databases">
        <title>Genomic Encyclopedia of Type Strains, Phase IV (KMG-IV): sequencing the most valuable type-strain genomes for metagenomic binning, comparative biology and taxonomic classification.</title>
        <authorList>
            <person name="Goeker M."/>
        </authorList>
    </citation>
    <scope>NUCLEOTIDE SEQUENCE [LARGE SCALE GENOMIC DNA]</scope>
    <source>
        <strain evidence="9 10">DSM 22008</strain>
    </source>
</reference>
<dbReference type="RefSeq" id="WP_121099222.1">
    <property type="nucleotide sequence ID" value="NZ_RBII01000001.1"/>
</dbReference>
<organism evidence="9 10">
    <name type="scientific">Litorimonas taeanensis</name>
    <dbReference type="NCBI Taxonomy" id="568099"/>
    <lineage>
        <taxon>Bacteria</taxon>
        <taxon>Pseudomonadati</taxon>
        <taxon>Pseudomonadota</taxon>
        <taxon>Alphaproteobacteria</taxon>
        <taxon>Maricaulales</taxon>
        <taxon>Robiginitomaculaceae</taxon>
    </lineage>
</organism>
<evidence type="ECO:0000256" key="2">
    <source>
        <dbReference type="ARBA" id="ARBA00009370"/>
    </source>
</evidence>
<proteinExistence type="inferred from homology"/>
<dbReference type="GO" id="GO:0016020">
    <property type="term" value="C:membrane"/>
    <property type="evidence" value="ECO:0007669"/>
    <property type="project" value="UniProtKB-SubCell"/>
</dbReference>
<gene>
    <name evidence="9" type="ORF">DES40_0770</name>
</gene>
<dbReference type="PANTHER" id="PTHR43390">
    <property type="entry name" value="SIGNAL PEPTIDASE I"/>
    <property type="match status" value="1"/>
</dbReference>
<sequence>MAEKQRSEILETLSTVMWAIGIALVLRTFLFQPFHIPSGSMLPGLMKGDYIITSKYSVGYGRFAAAPIPFPVKEGRFLERGPKRGDVVVFRPEGISDNYIKRLIGLPGDEVQMIDGKVYINGVAVEQTAEPATPFRYFDTSNIERNINVHKNVETQANGKSYVVFDSVSNNRLDNTPVIRVPEGHYFMLGDNRDGSNDSRVKVRNGGAGLVPSTNIIGKAEIVLLSVDNDFALFKPWTWFNMRGNRFFKRIK</sequence>
<dbReference type="EMBL" id="RBII01000001">
    <property type="protein sequence ID" value="RKQ71450.1"/>
    <property type="molecule type" value="Genomic_DNA"/>
</dbReference>
<dbReference type="SUPFAM" id="SSF51306">
    <property type="entry name" value="LexA/Signal peptidase"/>
    <property type="match status" value="1"/>
</dbReference>
<evidence type="ECO:0000313" key="10">
    <source>
        <dbReference type="Proteomes" id="UP000282211"/>
    </source>
</evidence>
<dbReference type="InterPro" id="IPR000223">
    <property type="entry name" value="Pept_S26A_signal_pept_1"/>
</dbReference>
<feature type="domain" description="Peptidase S26" evidence="8">
    <location>
        <begin position="10"/>
        <end position="224"/>
    </location>
</feature>
<name>A0A420WKC4_9PROT</name>
<dbReference type="GO" id="GO:0006465">
    <property type="term" value="P:signal peptide processing"/>
    <property type="evidence" value="ECO:0007669"/>
    <property type="project" value="InterPro"/>
</dbReference>
<keyword evidence="5 7" id="KW-0378">Hydrolase</keyword>
<evidence type="ECO:0000256" key="6">
    <source>
        <dbReference type="PIRSR" id="PIRSR600223-1"/>
    </source>
</evidence>
<protein>
    <recommendedName>
        <fullName evidence="4 7">Signal peptidase I</fullName>
        <ecNumber evidence="3 7">3.4.21.89</ecNumber>
    </recommendedName>
</protein>
<keyword evidence="7" id="KW-0645">Protease</keyword>
<dbReference type="NCBIfam" id="TIGR02227">
    <property type="entry name" value="sigpep_I_bact"/>
    <property type="match status" value="1"/>
</dbReference>
<dbReference type="CDD" id="cd06530">
    <property type="entry name" value="S26_SPase_I"/>
    <property type="match status" value="1"/>
</dbReference>
<evidence type="ECO:0000256" key="4">
    <source>
        <dbReference type="ARBA" id="ARBA00019232"/>
    </source>
</evidence>
<dbReference type="AlphaFoldDB" id="A0A420WKC4"/>
<dbReference type="GO" id="GO:0009003">
    <property type="term" value="F:signal peptidase activity"/>
    <property type="evidence" value="ECO:0007669"/>
    <property type="project" value="UniProtKB-EC"/>
</dbReference>
<dbReference type="PRINTS" id="PR00727">
    <property type="entry name" value="LEADERPTASE"/>
</dbReference>
<feature type="active site" evidence="6">
    <location>
        <position position="101"/>
    </location>
</feature>
<accession>A0A420WKC4</accession>
<evidence type="ECO:0000256" key="3">
    <source>
        <dbReference type="ARBA" id="ARBA00013208"/>
    </source>
</evidence>